<dbReference type="SUPFAM" id="SSF51735">
    <property type="entry name" value="NAD(P)-binding Rossmann-fold domains"/>
    <property type="match status" value="1"/>
</dbReference>
<dbReference type="GO" id="GO:0016491">
    <property type="term" value="F:oxidoreductase activity"/>
    <property type="evidence" value="ECO:0007669"/>
    <property type="project" value="UniProtKB-KW"/>
</dbReference>
<dbReference type="GO" id="GO:0005634">
    <property type="term" value="C:nucleus"/>
    <property type="evidence" value="ECO:0007669"/>
    <property type="project" value="TreeGrafter"/>
</dbReference>
<feature type="domain" description="NmrA-like" evidence="4">
    <location>
        <begin position="4"/>
        <end position="288"/>
    </location>
</feature>
<protein>
    <submittedName>
        <fullName evidence="5">NAD(P)-binding protein</fullName>
    </submittedName>
</protein>
<dbReference type="CDD" id="cd05251">
    <property type="entry name" value="NmrA_like_SDR_a"/>
    <property type="match status" value="1"/>
</dbReference>
<dbReference type="Gene3D" id="3.90.25.10">
    <property type="entry name" value="UDP-galactose 4-epimerase, domain 1"/>
    <property type="match status" value="1"/>
</dbReference>
<keyword evidence="2" id="KW-0521">NADP</keyword>
<dbReference type="Gene3D" id="3.40.50.720">
    <property type="entry name" value="NAD(P)-binding Rossmann-like Domain"/>
    <property type="match status" value="1"/>
</dbReference>
<dbReference type="AlphaFoldDB" id="A0A6A6JNE4"/>
<keyword evidence="6" id="KW-1185">Reference proteome</keyword>
<dbReference type="Proteomes" id="UP000800097">
    <property type="component" value="Unassembled WGS sequence"/>
</dbReference>
<keyword evidence="3" id="KW-0560">Oxidoreductase</keyword>
<accession>A0A6A6JNE4</accession>
<organism evidence="5 6">
    <name type="scientific">Westerdykella ornata</name>
    <dbReference type="NCBI Taxonomy" id="318751"/>
    <lineage>
        <taxon>Eukaryota</taxon>
        <taxon>Fungi</taxon>
        <taxon>Dikarya</taxon>
        <taxon>Ascomycota</taxon>
        <taxon>Pezizomycotina</taxon>
        <taxon>Dothideomycetes</taxon>
        <taxon>Pleosporomycetidae</taxon>
        <taxon>Pleosporales</taxon>
        <taxon>Sporormiaceae</taxon>
        <taxon>Westerdykella</taxon>
    </lineage>
</organism>
<evidence type="ECO:0000256" key="3">
    <source>
        <dbReference type="ARBA" id="ARBA00023002"/>
    </source>
</evidence>
<evidence type="ECO:0000256" key="2">
    <source>
        <dbReference type="ARBA" id="ARBA00022857"/>
    </source>
</evidence>
<evidence type="ECO:0000256" key="1">
    <source>
        <dbReference type="ARBA" id="ARBA00006328"/>
    </source>
</evidence>
<comment type="similarity">
    <text evidence="1">Belongs to the NmrA-type oxidoreductase family.</text>
</comment>
<dbReference type="GeneID" id="54551271"/>
<dbReference type="RefSeq" id="XP_033655576.1">
    <property type="nucleotide sequence ID" value="XM_033798096.1"/>
</dbReference>
<proteinExistence type="inferred from homology"/>
<evidence type="ECO:0000259" key="4">
    <source>
        <dbReference type="Pfam" id="PF05368"/>
    </source>
</evidence>
<dbReference type="PANTHER" id="PTHR42748">
    <property type="entry name" value="NITROGEN METABOLITE REPRESSION PROTEIN NMRA FAMILY MEMBER"/>
    <property type="match status" value="1"/>
</dbReference>
<dbReference type="EMBL" id="ML986489">
    <property type="protein sequence ID" value="KAF2278037.1"/>
    <property type="molecule type" value="Genomic_DNA"/>
</dbReference>
<dbReference type="Pfam" id="PF05368">
    <property type="entry name" value="NmrA"/>
    <property type="match status" value="1"/>
</dbReference>
<evidence type="ECO:0000313" key="6">
    <source>
        <dbReference type="Proteomes" id="UP000800097"/>
    </source>
</evidence>
<gene>
    <name evidence="5" type="ORF">EI97DRAFT_432120</name>
</gene>
<dbReference type="InterPro" id="IPR036291">
    <property type="entry name" value="NAD(P)-bd_dom_sf"/>
</dbReference>
<evidence type="ECO:0000313" key="5">
    <source>
        <dbReference type="EMBL" id="KAF2278037.1"/>
    </source>
</evidence>
<name>A0A6A6JNE4_WESOR</name>
<sequence>MSPKLITVFGATGAQGSSVVRSLQQNKSKSFAVRGITRNPASESATKLANQGVEVVKADGWDKESLVAAFRGSWGVFANTNSDDAVFESPNETRTELDLGKIIVDAAAAAGVEVFVYSGMASAREASGGKVPVDAFDHKHAIGEYARSIGAFKAVVIVSAGWYFENFLIQDIAPLFGGFPFTPSEDGTFVFRSPKWGGEEDVPFIAMADDYGDIVHGIFLEPEKWASESTLVQGVSDIKSLDEVTEAFEKATGKKSRFEAIPNWQDLEVYGIRALETVKGMFGFCQASGGRYYGVKTERGTAAELKKKAAVACGKSGEEASLLSLEQYFKREFGGK</sequence>
<dbReference type="PANTHER" id="PTHR42748:SF30">
    <property type="entry name" value="NMRA-LIKE DOMAIN-CONTAINING PROTEIN"/>
    <property type="match status" value="1"/>
</dbReference>
<dbReference type="InterPro" id="IPR051164">
    <property type="entry name" value="NmrA-like_oxidored"/>
</dbReference>
<dbReference type="OrthoDB" id="3358371at2759"/>
<reference evidence="5" key="1">
    <citation type="journal article" date="2020" name="Stud. Mycol.">
        <title>101 Dothideomycetes genomes: a test case for predicting lifestyles and emergence of pathogens.</title>
        <authorList>
            <person name="Haridas S."/>
            <person name="Albert R."/>
            <person name="Binder M."/>
            <person name="Bloem J."/>
            <person name="Labutti K."/>
            <person name="Salamov A."/>
            <person name="Andreopoulos B."/>
            <person name="Baker S."/>
            <person name="Barry K."/>
            <person name="Bills G."/>
            <person name="Bluhm B."/>
            <person name="Cannon C."/>
            <person name="Castanera R."/>
            <person name="Culley D."/>
            <person name="Daum C."/>
            <person name="Ezra D."/>
            <person name="Gonzalez J."/>
            <person name="Henrissat B."/>
            <person name="Kuo A."/>
            <person name="Liang C."/>
            <person name="Lipzen A."/>
            <person name="Lutzoni F."/>
            <person name="Magnuson J."/>
            <person name="Mondo S."/>
            <person name="Nolan M."/>
            <person name="Ohm R."/>
            <person name="Pangilinan J."/>
            <person name="Park H.-J."/>
            <person name="Ramirez L."/>
            <person name="Alfaro M."/>
            <person name="Sun H."/>
            <person name="Tritt A."/>
            <person name="Yoshinaga Y."/>
            <person name="Zwiers L.-H."/>
            <person name="Turgeon B."/>
            <person name="Goodwin S."/>
            <person name="Spatafora J."/>
            <person name="Crous P."/>
            <person name="Grigoriev I."/>
        </authorList>
    </citation>
    <scope>NUCLEOTIDE SEQUENCE</scope>
    <source>
        <strain evidence="5">CBS 379.55</strain>
    </source>
</reference>
<dbReference type="InterPro" id="IPR008030">
    <property type="entry name" value="NmrA-like"/>
</dbReference>